<organism evidence="4">
    <name type="scientific">Naegleria gruberi</name>
    <name type="common">Amoeba</name>
    <dbReference type="NCBI Taxonomy" id="5762"/>
    <lineage>
        <taxon>Eukaryota</taxon>
        <taxon>Discoba</taxon>
        <taxon>Heterolobosea</taxon>
        <taxon>Tetramitia</taxon>
        <taxon>Eutetramitia</taxon>
        <taxon>Vahlkampfiidae</taxon>
        <taxon>Naegleria</taxon>
    </lineage>
</organism>
<proteinExistence type="predicted"/>
<keyword evidence="2" id="KW-1133">Transmembrane helix</keyword>
<dbReference type="RefSeq" id="XP_002673007.1">
    <property type="nucleotide sequence ID" value="XM_002672961.1"/>
</dbReference>
<dbReference type="OrthoDB" id="10395624at2759"/>
<dbReference type="KEGG" id="ngr:NAEGRDRAFT_71768"/>
<dbReference type="Proteomes" id="UP000006671">
    <property type="component" value="Unassembled WGS sequence"/>
</dbReference>
<sequence length="204" mass="22718">MNRNTNNNNDNNNNNINESGNTSNNQTNRNENVEGNTSKAITAVHKSMIGCVASGIVFDFVDRAIGNIYSESGMYEITLLMRCICVFVADRFVFHIVMEILDRIEEQQWTFSNEISNIEGASCAGMSAIAYNLATELGIYICKEHIGTDNDWFIGLFCIPFIAVATGIGLIIGVLEGKLWQILDSAMYSKVRNIMTSKRHNITN</sequence>
<feature type="region of interest" description="Disordered" evidence="1">
    <location>
        <begin position="1"/>
        <end position="32"/>
    </location>
</feature>
<keyword evidence="2" id="KW-0812">Transmembrane</keyword>
<evidence type="ECO:0000256" key="1">
    <source>
        <dbReference type="SAM" id="MobiDB-lite"/>
    </source>
</evidence>
<dbReference type="EMBL" id="GG738893">
    <property type="protein sequence ID" value="EFC40263.1"/>
    <property type="molecule type" value="Genomic_DNA"/>
</dbReference>
<evidence type="ECO:0000313" key="4">
    <source>
        <dbReference type="Proteomes" id="UP000006671"/>
    </source>
</evidence>
<evidence type="ECO:0000313" key="3">
    <source>
        <dbReference type="EMBL" id="EFC40263.1"/>
    </source>
</evidence>
<protein>
    <submittedName>
        <fullName evidence="3">Predicted protein</fullName>
    </submittedName>
</protein>
<dbReference type="GeneID" id="8854845"/>
<dbReference type="AlphaFoldDB" id="D2VS05"/>
<keyword evidence="2" id="KW-0472">Membrane</keyword>
<dbReference type="VEuPathDB" id="AmoebaDB:NAEGRDRAFT_71768"/>
<accession>D2VS05</accession>
<dbReference type="InParanoid" id="D2VS05"/>
<feature type="transmembrane region" description="Helical" evidence="2">
    <location>
        <begin position="152"/>
        <end position="175"/>
    </location>
</feature>
<keyword evidence="4" id="KW-1185">Reference proteome</keyword>
<evidence type="ECO:0000256" key="2">
    <source>
        <dbReference type="SAM" id="Phobius"/>
    </source>
</evidence>
<gene>
    <name evidence="3" type="ORF">NAEGRDRAFT_71768</name>
</gene>
<reference evidence="3 4" key="1">
    <citation type="journal article" date="2010" name="Cell">
        <title>The genome of Naegleria gruberi illuminates early eukaryotic versatility.</title>
        <authorList>
            <person name="Fritz-Laylin L.K."/>
            <person name="Prochnik S.E."/>
            <person name="Ginger M.L."/>
            <person name="Dacks J.B."/>
            <person name="Carpenter M.L."/>
            <person name="Field M.C."/>
            <person name="Kuo A."/>
            <person name="Paredez A."/>
            <person name="Chapman J."/>
            <person name="Pham J."/>
            <person name="Shu S."/>
            <person name="Neupane R."/>
            <person name="Cipriano M."/>
            <person name="Mancuso J."/>
            <person name="Tu H."/>
            <person name="Salamov A."/>
            <person name="Lindquist E."/>
            <person name="Shapiro H."/>
            <person name="Lucas S."/>
            <person name="Grigoriev I.V."/>
            <person name="Cande W.Z."/>
            <person name="Fulton C."/>
            <person name="Rokhsar D.S."/>
            <person name="Dawson S.C."/>
        </authorList>
    </citation>
    <scope>NUCLEOTIDE SEQUENCE [LARGE SCALE GENOMIC DNA]</scope>
    <source>
        <strain evidence="3 4">NEG-M</strain>
    </source>
</reference>
<name>D2VS05_NAEGR</name>